<feature type="compositionally biased region" description="Polar residues" evidence="16">
    <location>
        <begin position="1010"/>
        <end position="1020"/>
    </location>
</feature>
<dbReference type="EMBL" id="JAAGNN010000005">
    <property type="protein sequence ID" value="KAF4088597.1"/>
    <property type="molecule type" value="Genomic_DNA"/>
</dbReference>
<keyword evidence="12" id="KW-1015">Disulfide bond</keyword>
<evidence type="ECO:0000256" key="3">
    <source>
        <dbReference type="ARBA" id="ARBA00009291"/>
    </source>
</evidence>
<dbReference type="Pfam" id="PF08016">
    <property type="entry name" value="PKD_channel"/>
    <property type="match status" value="1"/>
</dbReference>
<keyword evidence="6 17" id="KW-0812">Transmembrane</keyword>
<reference evidence="20 21" key="1">
    <citation type="submission" date="2020-02" db="EMBL/GenBank/DDBJ databases">
        <title>A chromosome-scale genome assembly of the black bullhead catfish (Ameiurus melas).</title>
        <authorList>
            <person name="Wen M."/>
            <person name="Zham M."/>
            <person name="Cabau C."/>
            <person name="Klopp C."/>
            <person name="Donnadieu C."/>
            <person name="Roques C."/>
            <person name="Bouchez O."/>
            <person name="Lampietro C."/>
            <person name="Jouanno E."/>
            <person name="Herpin A."/>
            <person name="Louis A."/>
            <person name="Berthelot C."/>
            <person name="Parey E."/>
            <person name="Roest-Crollius H."/>
            <person name="Braasch I."/>
            <person name="Postlethwait J."/>
            <person name="Robinson-Rechavi M."/>
            <person name="Echchiki A."/>
            <person name="Begum T."/>
            <person name="Montfort J."/>
            <person name="Schartl M."/>
            <person name="Bobe J."/>
            <person name="Guiguen Y."/>
        </authorList>
    </citation>
    <scope>NUCLEOTIDE SEQUENCE [LARGE SCALE GENOMIC DNA]</scope>
    <source>
        <strain evidence="20">M_S1</strain>
        <tissue evidence="20">Blood</tissue>
    </source>
</reference>
<keyword evidence="8 17" id="KW-1133">Transmembrane helix</keyword>
<feature type="coiled-coil region" evidence="15">
    <location>
        <begin position="705"/>
        <end position="732"/>
    </location>
</feature>
<keyword evidence="4" id="KW-0813">Transport</keyword>
<dbReference type="PANTHER" id="PTHR12127:SF23">
    <property type="entry name" value="MUCOLIPIN-3 ISOFORM X1"/>
    <property type="match status" value="1"/>
</dbReference>
<comment type="similarity">
    <text evidence="3">Belongs to the ADIP family.</text>
</comment>
<dbReference type="Gene3D" id="1.10.287.70">
    <property type="match status" value="1"/>
</dbReference>
<dbReference type="GO" id="GO:0072345">
    <property type="term" value="F:NAADP-sensitive calcium-release channel activity"/>
    <property type="evidence" value="ECO:0007669"/>
    <property type="project" value="TreeGrafter"/>
</dbReference>
<evidence type="ECO:0000256" key="8">
    <source>
        <dbReference type="ARBA" id="ARBA00022989"/>
    </source>
</evidence>
<evidence type="ECO:0000256" key="17">
    <source>
        <dbReference type="SAM" id="Phobius"/>
    </source>
</evidence>
<feature type="transmembrane region" description="Helical" evidence="17">
    <location>
        <begin position="335"/>
        <end position="358"/>
    </location>
</feature>
<evidence type="ECO:0000256" key="9">
    <source>
        <dbReference type="ARBA" id="ARBA00023054"/>
    </source>
</evidence>
<evidence type="ECO:0000256" key="10">
    <source>
        <dbReference type="ARBA" id="ARBA00023065"/>
    </source>
</evidence>
<accession>A0A7J6B2C1</accession>
<dbReference type="Pfam" id="PF11559">
    <property type="entry name" value="ADIP"/>
    <property type="match status" value="1"/>
</dbReference>
<keyword evidence="13" id="KW-0407">Ion channel</keyword>
<evidence type="ECO:0000256" key="13">
    <source>
        <dbReference type="ARBA" id="ARBA00023303"/>
    </source>
</evidence>
<evidence type="ECO:0000256" key="1">
    <source>
        <dbReference type="ARBA" id="ARBA00004337"/>
    </source>
</evidence>
<gene>
    <name evidence="20" type="ORF">AMELA_G00056590</name>
</gene>
<evidence type="ECO:0000256" key="6">
    <source>
        <dbReference type="ARBA" id="ARBA00022692"/>
    </source>
</evidence>
<evidence type="ECO:0000259" key="18">
    <source>
        <dbReference type="Pfam" id="PF08016"/>
    </source>
</evidence>
<evidence type="ECO:0000256" key="2">
    <source>
        <dbReference type="ARBA" id="ARBA00004651"/>
    </source>
</evidence>
<feature type="transmembrane region" description="Helical" evidence="17">
    <location>
        <begin position="248"/>
        <end position="269"/>
    </location>
</feature>
<sequence>MACEWVVSSTSSEFELRRKLKYFFMNPCEKYRTRGRKPWKLTLQLIKITIITIQFVWFGLSNEMNVIFRGENLTSFKHLFLKNYQERKGIYALYTQQEVHEHIDYIIMRYLTLWSVTVGNHALQKVNGTDTPLTLCQRYFTPENQKLSINPNVQTECVYIYSTKPFNITDFTLDFKRLLSLEVRMKIKAINLQTVRHDELPDCYNFSVTVMFDNSAHSGRIKVSLHSGVHVSVCAHVDVSGSNAVSHFLLMVLLDLLVIVVCSLSLALCTRSVIAGMRLLNEYADFISVKRGKSLSSLERMEFINGWNILIIISDTLTVTASMLKICILAKVLSNYTICSILLGTATLLVWIGVLRYLGFFRKYNILILTMRAALPSALRFSLCAVMIYLSYCFCGWIVLGPHHENFRSFHTTAYCLLSMINGDEVYSTFTKLRERSALVWSFSRFYIYSFVSIFTYMVLSLFIAIITDTYDLIKKQDGQVFSDLQRFMAEYRDTPVPEKDTDARDATLTSSRAVLCVLEMGDKWTPQTTVMMSDPYLDPKDLSSISHISVSHHTHVHTLPSTHSYSILSAFCTQDNIPQCVTYINQEASSLGLCGVGVESRSGCNALSAVPALNLLYELLQLHRKQLRMLQDLEHHQLKSCSDLEHLQHNNSRLKDQLEHTRRENSGLHEGERQLHLKIRTLQSCLKSEKEEVQKLQSIIASRATQYSHDAKRKERECTKLKERLNQLLVDKRDKKLAIDVVNCVSRSDGKRGMWKTSRMEARHEGEMYRALLSDYEVRLQALMQENAELKKLLQYMKRDMVSILSPKTHRSRTEDSLDQENSEPEDECEECSKENLDQMCMEAREQLTNSIRLQWRRLKNHMHTLDTQVSQEEVISKRDHEEAMQRIRVELQQCTEFIHTQQQFLQQLVSPCDEDTVAMLNDGYTLEEKERLKDEWRIFSEQKKTFERERKNFTEAAIRLGHERKAFEEDRAMWLKTQFLNMTPFIERKRPTTSQSQSSLRELHRFTPPQSHSQSSFNAEPEAKVVSSPAPSVRGVSQTGFSTPKSASLGLPSTTELYRTLQLCPNARSCSRRSSSTETSSDSSAAQTH</sequence>
<feature type="region of interest" description="Disordered" evidence="16">
    <location>
        <begin position="808"/>
        <end position="829"/>
    </location>
</feature>
<dbReference type="PANTHER" id="PTHR12127">
    <property type="entry name" value="MUCOLIPIN"/>
    <property type="match status" value="1"/>
</dbReference>
<keyword evidence="11 17" id="KW-0472">Membrane</keyword>
<keyword evidence="9 15" id="KW-0175">Coiled coil</keyword>
<dbReference type="InterPro" id="IPR039031">
    <property type="entry name" value="Mucolipin"/>
</dbReference>
<evidence type="ECO:0000256" key="4">
    <source>
        <dbReference type="ARBA" id="ARBA00022448"/>
    </source>
</evidence>
<evidence type="ECO:0000256" key="5">
    <source>
        <dbReference type="ARBA" id="ARBA00022475"/>
    </source>
</evidence>
<feature type="domain" description="Polycystin cation channel PKD1/PKD2" evidence="18">
    <location>
        <begin position="333"/>
        <end position="472"/>
    </location>
</feature>
<feature type="compositionally biased region" description="Low complexity" evidence="16">
    <location>
        <begin position="1069"/>
        <end position="1091"/>
    </location>
</feature>
<dbReference type="GO" id="GO:0010008">
    <property type="term" value="C:endosome membrane"/>
    <property type="evidence" value="ECO:0007669"/>
    <property type="project" value="UniProtKB-SubCell"/>
</dbReference>
<dbReference type="Proteomes" id="UP000593565">
    <property type="component" value="Unassembled WGS sequence"/>
</dbReference>
<dbReference type="InterPro" id="IPR013122">
    <property type="entry name" value="PKD1_2_channel"/>
</dbReference>
<keyword evidence="5" id="KW-1003">Cell membrane</keyword>
<feature type="transmembrane region" description="Helical" evidence="17">
    <location>
        <begin position="446"/>
        <end position="467"/>
    </location>
</feature>
<name>A0A7J6B2C1_AMEME</name>
<dbReference type="InterPro" id="IPR049134">
    <property type="entry name" value="MCLN_ECD"/>
</dbReference>
<keyword evidence="10" id="KW-0406">Ion transport</keyword>
<dbReference type="AlphaFoldDB" id="A0A7J6B2C1"/>
<evidence type="ECO:0000256" key="7">
    <source>
        <dbReference type="ARBA" id="ARBA00022753"/>
    </source>
</evidence>
<dbReference type="InterPro" id="IPR021622">
    <property type="entry name" value="Afadin/alpha-actinin-bd"/>
</dbReference>
<feature type="transmembrane region" description="Helical" evidence="17">
    <location>
        <begin position="41"/>
        <end position="60"/>
    </location>
</feature>
<feature type="transmembrane region" description="Helical" evidence="17">
    <location>
        <begin position="379"/>
        <end position="400"/>
    </location>
</feature>
<evidence type="ECO:0000313" key="20">
    <source>
        <dbReference type="EMBL" id="KAF4088597.1"/>
    </source>
</evidence>
<evidence type="ECO:0000256" key="11">
    <source>
        <dbReference type="ARBA" id="ARBA00023136"/>
    </source>
</evidence>
<feature type="compositionally biased region" description="Polar residues" evidence="16">
    <location>
        <begin position="1037"/>
        <end position="1054"/>
    </location>
</feature>
<organism evidence="20 21">
    <name type="scientific">Ameiurus melas</name>
    <name type="common">Black bullhead</name>
    <name type="synonym">Silurus melas</name>
    <dbReference type="NCBI Taxonomy" id="219545"/>
    <lineage>
        <taxon>Eukaryota</taxon>
        <taxon>Metazoa</taxon>
        <taxon>Chordata</taxon>
        <taxon>Craniata</taxon>
        <taxon>Vertebrata</taxon>
        <taxon>Euteleostomi</taxon>
        <taxon>Actinopterygii</taxon>
        <taxon>Neopterygii</taxon>
        <taxon>Teleostei</taxon>
        <taxon>Ostariophysi</taxon>
        <taxon>Siluriformes</taxon>
        <taxon>Ictaluridae</taxon>
        <taxon>Ameiurus</taxon>
    </lineage>
</organism>
<feature type="region of interest" description="Disordered" evidence="16">
    <location>
        <begin position="1068"/>
        <end position="1091"/>
    </location>
</feature>
<keyword evidence="21" id="KW-1185">Reference proteome</keyword>
<feature type="coiled-coil region" evidence="15">
    <location>
        <begin position="774"/>
        <end position="801"/>
    </location>
</feature>
<evidence type="ECO:0000256" key="12">
    <source>
        <dbReference type="ARBA" id="ARBA00023157"/>
    </source>
</evidence>
<evidence type="ECO:0000256" key="16">
    <source>
        <dbReference type="SAM" id="MobiDB-lite"/>
    </source>
</evidence>
<evidence type="ECO:0000259" key="19">
    <source>
        <dbReference type="Pfam" id="PF21381"/>
    </source>
</evidence>
<evidence type="ECO:0000256" key="15">
    <source>
        <dbReference type="SAM" id="Coils"/>
    </source>
</evidence>
<proteinExistence type="inferred from homology"/>
<comment type="catalytic activity">
    <reaction evidence="14">
        <text>Ca(2+)(in) = Ca(2+)(out)</text>
        <dbReference type="Rhea" id="RHEA:29671"/>
        <dbReference type="ChEBI" id="CHEBI:29108"/>
    </reaction>
</comment>
<dbReference type="GO" id="GO:0005765">
    <property type="term" value="C:lysosomal membrane"/>
    <property type="evidence" value="ECO:0007669"/>
    <property type="project" value="TreeGrafter"/>
</dbReference>
<dbReference type="GO" id="GO:0005886">
    <property type="term" value="C:plasma membrane"/>
    <property type="evidence" value="ECO:0007669"/>
    <property type="project" value="UniProtKB-SubCell"/>
</dbReference>
<evidence type="ECO:0000256" key="14">
    <source>
        <dbReference type="ARBA" id="ARBA00036634"/>
    </source>
</evidence>
<feature type="domain" description="Mucolipin extracytosolic" evidence="19">
    <location>
        <begin position="66"/>
        <end position="234"/>
    </location>
</feature>
<evidence type="ECO:0000313" key="21">
    <source>
        <dbReference type="Proteomes" id="UP000593565"/>
    </source>
</evidence>
<comment type="caution">
    <text evidence="20">The sequence shown here is derived from an EMBL/GenBank/DDBJ whole genome shotgun (WGS) entry which is preliminary data.</text>
</comment>
<feature type="region of interest" description="Disordered" evidence="16">
    <location>
        <begin position="988"/>
        <end position="1054"/>
    </location>
</feature>
<feature type="compositionally biased region" description="Acidic residues" evidence="16">
    <location>
        <begin position="818"/>
        <end position="829"/>
    </location>
</feature>
<keyword evidence="7" id="KW-0967">Endosome</keyword>
<protein>
    <submittedName>
        <fullName evidence="20">Uncharacterized protein</fullName>
    </submittedName>
</protein>
<comment type="subcellular location">
    <subcellularLocation>
        <location evidence="2">Cell membrane</location>
        <topology evidence="2">Multi-pass membrane protein</topology>
    </subcellularLocation>
    <subcellularLocation>
        <location evidence="1">Endosome membrane</location>
        <topology evidence="1">Multi-pass membrane protein</topology>
    </subcellularLocation>
</comment>
<dbReference type="Pfam" id="PF21381">
    <property type="entry name" value="MCLN_ECD"/>
    <property type="match status" value="1"/>
</dbReference>